<dbReference type="SUPFAM" id="SSF49785">
    <property type="entry name" value="Galactose-binding domain-like"/>
    <property type="match status" value="1"/>
</dbReference>
<dbReference type="NCBIfam" id="TIGR00976">
    <property type="entry name" value="CocE_NonD"/>
    <property type="match status" value="1"/>
</dbReference>
<reference evidence="3 4" key="1">
    <citation type="submission" date="2018-04" db="EMBL/GenBank/DDBJ databases">
        <title>Pararhodobacter oceanense sp. nov., isolated from marine intertidal sediment.</title>
        <authorList>
            <person name="Wang X.-L."/>
            <person name="Du Z.-J."/>
        </authorList>
    </citation>
    <scope>NUCLEOTIDE SEQUENCE [LARGE SCALE GENOMIC DNA]</scope>
    <source>
        <strain evidence="3 4">AM505</strain>
    </source>
</reference>
<dbReference type="SMART" id="SM00939">
    <property type="entry name" value="PepX_C"/>
    <property type="match status" value="1"/>
</dbReference>
<dbReference type="OrthoDB" id="9806163at2"/>
<evidence type="ECO:0000256" key="1">
    <source>
        <dbReference type="ARBA" id="ARBA00022801"/>
    </source>
</evidence>
<dbReference type="Gene3D" id="3.40.50.1820">
    <property type="entry name" value="alpha/beta hydrolase"/>
    <property type="match status" value="1"/>
</dbReference>
<dbReference type="Gene3D" id="1.10.3020.10">
    <property type="entry name" value="alpha-amino acid ester hydrolase ( Helical cap domain)"/>
    <property type="match status" value="1"/>
</dbReference>
<dbReference type="InterPro" id="IPR000383">
    <property type="entry name" value="Xaa-Pro-like_dom"/>
</dbReference>
<gene>
    <name evidence="3" type="ORF">DDE20_11330</name>
</gene>
<dbReference type="InterPro" id="IPR013736">
    <property type="entry name" value="Xaa-Pro_dipept_C"/>
</dbReference>
<dbReference type="SUPFAM" id="SSF53474">
    <property type="entry name" value="alpha/beta-Hydrolases"/>
    <property type="match status" value="1"/>
</dbReference>
<dbReference type="AlphaFoldDB" id="A0A2T8HTP2"/>
<dbReference type="Pfam" id="PF02129">
    <property type="entry name" value="Peptidase_S15"/>
    <property type="match status" value="1"/>
</dbReference>
<feature type="domain" description="Xaa-Pro dipeptidyl-peptidase C-terminal" evidence="2">
    <location>
        <begin position="279"/>
        <end position="526"/>
    </location>
</feature>
<keyword evidence="1" id="KW-0378">Hydrolase</keyword>
<evidence type="ECO:0000313" key="3">
    <source>
        <dbReference type="EMBL" id="PVH28763.1"/>
    </source>
</evidence>
<accession>A0A2T8HTP2</accession>
<dbReference type="Proteomes" id="UP000245911">
    <property type="component" value="Unassembled WGS sequence"/>
</dbReference>
<dbReference type="InterPro" id="IPR029058">
    <property type="entry name" value="AB_hydrolase_fold"/>
</dbReference>
<dbReference type="PANTHER" id="PTHR43056">
    <property type="entry name" value="PEPTIDASE S9 PROLYL OLIGOPEPTIDASE"/>
    <property type="match status" value="1"/>
</dbReference>
<organism evidence="3 4">
    <name type="scientific">Pararhodobacter oceanensis</name>
    <dbReference type="NCBI Taxonomy" id="2172121"/>
    <lineage>
        <taxon>Bacteria</taxon>
        <taxon>Pseudomonadati</taxon>
        <taxon>Pseudomonadota</taxon>
        <taxon>Alphaproteobacteria</taxon>
        <taxon>Rhodobacterales</taxon>
        <taxon>Paracoccaceae</taxon>
        <taxon>Pararhodobacter</taxon>
    </lineage>
</organism>
<dbReference type="PANTHER" id="PTHR43056:SF10">
    <property type="entry name" value="COCE_NOND FAMILY, PUTATIVE (AFU_ORTHOLOGUE AFUA_7G00600)-RELATED"/>
    <property type="match status" value="1"/>
</dbReference>
<comment type="caution">
    <text evidence="3">The sequence shown here is derived from an EMBL/GenBank/DDBJ whole genome shotgun (WGS) entry which is preliminary data.</text>
</comment>
<protein>
    <submittedName>
        <fullName evidence="3">Peptidase S15</fullName>
    </submittedName>
</protein>
<proteinExistence type="predicted"/>
<name>A0A2T8HTP2_9RHOB</name>
<evidence type="ECO:0000313" key="4">
    <source>
        <dbReference type="Proteomes" id="UP000245911"/>
    </source>
</evidence>
<dbReference type="RefSeq" id="WP_116558603.1">
    <property type="nucleotide sequence ID" value="NZ_QDKM01000004.1"/>
</dbReference>
<dbReference type="Gene3D" id="2.60.120.260">
    <property type="entry name" value="Galactose-binding domain-like"/>
    <property type="match status" value="1"/>
</dbReference>
<dbReference type="InterPro" id="IPR005674">
    <property type="entry name" value="CocE/Ser_esterase"/>
</dbReference>
<dbReference type="Pfam" id="PF08530">
    <property type="entry name" value="PepX_C"/>
    <property type="match status" value="1"/>
</dbReference>
<dbReference type="GO" id="GO:0008239">
    <property type="term" value="F:dipeptidyl-peptidase activity"/>
    <property type="evidence" value="ECO:0007669"/>
    <property type="project" value="InterPro"/>
</dbReference>
<dbReference type="InterPro" id="IPR008979">
    <property type="entry name" value="Galactose-bd-like_sf"/>
</dbReference>
<dbReference type="InterPro" id="IPR050585">
    <property type="entry name" value="Xaa-Pro_dipeptidyl-ppase/CocE"/>
</dbReference>
<dbReference type="EMBL" id="QDKM01000004">
    <property type="protein sequence ID" value="PVH28763.1"/>
    <property type="molecule type" value="Genomic_DNA"/>
</dbReference>
<sequence>MEITENDALVIPLPDGTRLSARLWRPSSGAPVPAILEYIPYRKRDNTLPRDEAIHPWMAAQGYACLRVDIRGAGDSEGVFEDEYSEQELRDACDVIAWIAAQDWCDGAVGMMGKSWGAFNCLQTAARNPPALKAVIKVCGTVDRFNDDIHYKGGCLLGENFGWATLMMSYNARPTDPLLREDWREDLRQRIETMPFLAEIWTGHQSRDDYWKHGSVCEDYVAINAAVLSIGGWNDNYMNAPAALVKNARMAKAIVGPWVHQYPHMAVPAPRIDFLNEMKNWWDRWLKGIKNGAEDLPDYRVYMLDSEPPNACAASRKGRWLAESYPSPRVSETALRLGADGRLGGAWGVERVIATPQTLGANSAEFYPMGLAGEMAGDQSADDARSVCFEMDCPDGLALMGAAELDLQLTPDATHGLVVARICDVAPDGSSVRIAHGVLNLHHRMDPPEPLTPGETYDVTLTLDQMAYRLAPGHRLRLALSNSYWPFIWPSPESVSLRLSGGELRLPVHSDEAPLYHFDDAPPLPDPSLTTITAPFDRRERRIDMISGAEQMIVTADMGRMVNPAHGLETHSALQEVWSIHPDDPFCASCTITWDQEFRRGDWSVVTHVSATQTGDRDNLTIAGELIATLTEAQTTPEVIKRNFIAHVARKHV</sequence>
<keyword evidence="4" id="KW-1185">Reference proteome</keyword>
<evidence type="ECO:0000259" key="2">
    <source>
        <dbReference type="SMART" id="SM00939"/>
    </source>
</evidence>